<keyword evidence="3" id="KW-1185">Reference proteome</keyword>
<gene>
    <name evidence="2" type="ORF">GCM10009416_39580</name>
</gene>
<feature type="region of interest" description="Disordered" evidence="1">
    <location>
        <begin position="61"/>
        <end position="89"/>
    </location>
</feature>
<dbReference type="RefSeq" id="WP_343897130.1">
    <property type="nucleotide sequence ID" value="NZ_BAAAFZ010000063.1"/>
</dbReference>
<evidence type="ECO:0008006" key="4">
    <source>
        <dbReference type="Google" id="ProtNLM"/>
    </source>
</evidence>
<reference evidence="3" key="1">
    <citation type="journal article" date="2019" name="Int. J. Syst. Evol. Microbiol.">
        <title>The Global Catalogue of Microorganisms (GCM) 10K type strain sequencing project: providing services to taxonomists for standard genome sequencing and annotation.</title>
        <authorList>
            <consortium name="The Broad Institute Genomics Platform"/>
            <consortium name="The Broad Institute Genome Sequencing Center for Infectious Disease"/>
            <person name="Wu L."/>
            <person name="Ma J."/>
        </authorList>
    </citation>
    <scope>NUCLEOTIDE SEQUENCE [LARGE SCALE GENOMIC DNA]</scope>
    <source>
        <strain evidence="3">JCM 9933</strain>
    </source>
</reference>
<comment type="caution">
    <text evidence="2">The sequence shown here is derived from an EMBL/GenBank/DDBJ whole genome shotgun (WGS) entry which is preliminary data.</text>
</comment>
<dbReference type="Proteomes" id="UP001501588">
    <property type="component" value="Unassembled WGS sequence"/>
</dbReference>
<evidence type="ECO:0000313" key="3">
    <source>
        <dbReference type="Proteomes" id="UP001501588"/>
    </source>
</evidence>
<feature type="compositionally biased region" description="Low complexity" evidence="1">
    <location>
        <begin position="69"/>
        <end position="79"/>
    </location>
</feature>
<dbReference type="EMBL" id="BAAAFZ010000063">
    <property type="protein sequence ID" value="GAA0597401.1"/>
    <property type="molecule type" value="Genomic_DNA"/>
</dbReference>
<organism evidence="2 3">
    <name type="scientific">Craurococcus roseus</name>
    <dbReference type="NCBI Taxonomy" id="77585"/>
    <lineage>
        <taxon>Bacteria</taxon>
        <taxon>Pseudomonadati</taxon>
        <taxon>Pseudomonadota</taxon>
        <taxon>Alphaproteobacteria</taxon>
        <taxon>Acetobacterales</taxon>
        <taxon>Acetobacteraceae</taxon>
        <taxon>Craurococcus</taxon>
    </lineage>
</organism>
<proteinExistence type="predicted"/>
<sequence>MGHSVDLEYVVERDGSHWTVNFQGQRCGRFQTREAALASAAVDAARVRKLGHRVRVLLRRADGGLQDAGSRPPSGSRGPRPSERLSAPA</sequence>
<name>A0ABP3QU60_9PROT</name>
<evidence type="ECO:0000313" key="2">
    <source>
        <dbReference type="EMBL" id="GAA0597401.1"/>
    </source>
</evidence>
<protein>
    <recommendedName>
        <fullName evidence="4">DUF2188 domain-containing protein</fullName>
    </recommendedName>
</protein>
<evidence type="ECO:0000256" key="1">
    <source>
        <dbReference type="SAM" id="MobiDB-lite"/>
    </source>
</evidence>
<accession>A0ABP3QU60</accession>